<dbReference type="Proteomes" id="UP000029981">
    <property type="component" value="Chromosome 5"/>
</dbReference>
<reference evidence="12 13" key="4">
    <citation type="journal article" date="2011" name="BMC Genomics">
        <title>RNA-Seq improves annotation of protein-coding genes in the cucumber genome.</title>
        <authorList>
            <person name="Li Z."/>
            <person name="Zhang Z."/>
            <person name="Yan P."/>
            <person name="Huang S."/>
            <person name="Fei Z."/>
            <person name="Lin K."/>
        </authorList>
    </citation>
    <scope>NUCLEOTIDE SEQUENCE [LARGE SCALE GENOMIC DNA]</scope>
    <source>
        <strain evidence="13">cv. 9930</strain>
    </source>
</reference>
<dbReference type="AlphaFoldDB" id="A0A0A0KNY8"/>
<evidence type="ECO:0000313" key="13">
    <source>
        <dbReference type="Proteomes" id="UP000029981"/>
    </source>
</evidence>
<keyword evidence="6" id="KW-0482">Metalloprotease</keyword>
<feature type="binding site" evidence="8">
    <location>
        <position position="211"/>
    </location>
    <ligand>
        <name>Ca(2+)</name>
        <dbReference type="ChEBI" id="CHEBI:29108"/>
        <label>3</label>
    </ligand>
</feature>
<keyword evidence="5 8" id="KW-0862">Zinc</keyword>
<dbReference type="OrthoDB" id="406838at2759"/>
<dbReference type="Gramene" id="KGN51345">
    <property type="protein sequence ID" value="KGN51345"/>
    <property type="gene ID" value="Csa_5G522910"/>
</dbReference>
<feature type="binding site" evidence="8">
    <location>
        <position position="228"/>
    </location>
    <ligand>
        <name>Zn(2+)</name>
        <dbReference type="ChEBI" id="CHEBI:29105"/>
        <label>1</label>
    </ligand>
</feature>
<reference evidence="12 13" key="2">
    <citation type="journal article" date="2009" name="PLoS ONE">
        <title>An integrated genetic and cytogenetic map of the cucumber genome.</title>
        <authorList>
            <person name="Ren Y."/>
            <person name="Zhang Z."/>
            <person name="Liu J."/>
            <person name="Staub J.E."/>
            <person name="Han Y."/>
            <person name="Cheng Z."/>
            <person name="Li X."/>
            <person name="Lu J."/>
            <person name="Miao H."/>
            <person name="Kang H."/>
            <person name="Xie B."/>
            <person name="Gu X."/>
            <person name="Wang X."/>
            <person name="Du Y."/>
            <person name="Jin W."/>
            <person name="Huang S."/>
        </authorList>
    </citation>
    <scope>NUCLEOTIDE SEQUENCE [LARGE SCALE GENOMIC DNA]</scope>
    <source>
        <strain evidence="13">cv. 9930</strain>
    </source>
</reference>
<dbReference type="Pfam" id="PF01471">
    <property type="entry name" value="PG_binding_1"/>
    <property type="match status" value="1"/>
</dbReference>
<dbReference type="GO" id="GO:0031012">
    <property type="term" value="C:extracellular matrix"/>
    <property type="evidence" value="ECO:0007669"/>
    <property type="project" value="InterPro"/>
</dbReference>
<dbReference type="CDD" id="cd04278">
    <property type="entry name" value="ZnMc_MMP"/>
    <property type="match status" value="1"/>
</dbReference>
<gene>
    <name evidence="12" type="ORF">Csa_5G522910</name>
</gene>
<dbReference type="InterPro" id="IPR033739">
    <property type="entry name" value="M10A_MMP"/>
</dbReference>
<dbReference type="InterPro" id="IPR002477">
    <property type="entry name" value="Peptidoglycan-bd-like"/>
</dbReference>
<dbReference type="PANTHER" id="PTHR10201">
    <property type="entry name" value="MATRIX METALLOPROTEINASE"/>
    <property type="match status" value="1"/>
</dbReference>
<feature type="chain" id="PRO_5001972347" description="Peptidase metallopeptidase domain-containing protein" evidence="10">
    <location>
        <begin position="23"/>
        <end position="295"/>
    </location>
</feature>
<dbReference type="PANTHER" id="PTHR10201:SF213">
    <property type="entry name" value="METALLOENDOPROTEINASE 2-MMP-LIKE"/>
    <property type="match status" value="1"/>
</dbReference>
<dbReference type="SUPFAM" id="SSF47090">
    <property type="entry name" value="PGBD-like"/>
    <property type="match status" value="1"/>
</dbReference>
<dbReference type="GO" id="GO:0030574">
    <property type="term" value="P:collagen catabolic process"/>
    <property type="evidence" value="ECO:0000318"/>
    <property type="project" value="GO_Central"/>
</dbReference>
<dbReference type="Pfam" id="PF00413">
    <property type="entry name" value="Peptidase_M10"/>
    <property type="match status" value="1"/>
</dbReference>
<feature type="binding site" evidence="8">
    <location>
        <position position="203"/>
    </location>
    <ligand>
        <name>Zn(2+)</name>
        <dbReference type="ChEBI" id="CHEBI:29105"/>
        <label>1</label>
    </ligand>
</feature>
<feature type="signal peptide" evidence="10">
    <location>
        <begin position="1"/>
        <end position="22"/>
    </location>
</feature>
<dbReference type="SMART" id="SM00235">
    <property type="entry name" value="ZnMc"/>
    <property type="match status" value="1"/>
</dbReference>
<dbReference type="eggNOG" id="KOG1565">
    <property type="taxonomic scope" value="Eukaryota"/>
</dbReference>
<evidence type="ECO:0000313" key="12">
    <source>
        <dbReference type="EMBL" id="KGN51345.1"/>
    </source>
</evidence>
<dbReference type="GO" id="GO:0030198">
    <property type="term" value="P:extracellular matrix organization"/>
    <property type="evidence" value="ECO:0000318"/>
    <property type="project" value="GO_Central"/>
</dbReference>
<keyword evidence="4" id="KW-0378">Hydrolase</keyword>
<dbReference type="KEGG" id="csv:101214804"/>
<feature type="binding site" description="in inhibited form" evidence="8">
    <location>
        <position position="112"/>
    </location>
    <ligand>
        <name>Zn(2+)</name>
        <dbReference type="ChEBI" id="CHEBI:29105"/>
        <label>2</label>
        <note>catalytic</note>
    </ligand>
</feature>
<feature type="binding site" evidence="8">
    <location>
        <position position="252"/>
    </location>
    <ligand>
        <name>Zn(2+)</name>
        <dbReference type="ChEBI" id="CHEBI:29105"/>
        <label>2</label>
        <note>catalytic</note>
    </ligand>
</feature>
<dbReference type="EMBL" id="CM002926">
    <property type="protein sequence ID" value="KGN51345.1"/>
    <property type="molecule type" value="Genomic_DNA"/>
</dbReference>
<dbReference type="InterPro" id="IPR006026">
    <property type="entry name" value="Peptidase_Metallo"/>
</dbReference>
<comment type="similarity">
    <text evidence="1">Belongs to the peptidase M10A family. Matrix metalloproteinases (MMPs) subfamily.</text>
</comment>
<evidence type="ECO:0000256" key="2">
    <source>
        <dbReference type="ARBA" id="ARBA00022670"/>
    </source>
</evidence>
<feature type="domain" description="Peptidase metallopeptidase" evidence="11">
    <location>
        <begin position="141"/>
        <end position="295"/>
    </location>
</feature>
<keyword evidence="3 8" id="KW-0479">Metal-binding</keyword>
<dbReference type="GO" id="GO:0006508">
    <property type="term" value="P:proteolysis"/>
    <property type="evidence" value="ECO:0007669"/>
    <property type="project" value="UniProtKB-KW"/>
</dbReference>
<dbReference type="Gene3D" id="3.40.390.10">
    <property type="entry name" value="Collagenase (Catalytic Domain)"/>
    <property type="match status" value="1"/>
</dbReference>
<sequence length="295" mass="33076">MAFKSLQLLFLVLVTIASHVSSKHNPILSPQRLYGCRKGDNVEGIHSIKKYLQRYGYLSHNTSIDSHIIELNSNKFDDSLESAIKLYQKWSHLNVSGILDQETLDQMFKPRCGVRDVFKFNSNKNLEDDLEMSSHYTLFPGNLKWPDYKRHLTYVFTNNFPVDFVPSVTEAMARWAAQSLFTFSEASDAQSADINISFQIKDHADGLPFDGPGGVVGHAFAPTDGRLHLDGDDTWSAGMEVQKVNVMNVALHELGHVLGLAHSTLPQAVMWPYIDSNALKNLNDDDIAGLHALYP</sequence>
<keyword evidence="8" id="KW-0106">Calcium</keyword>
<reference evidence="12 13" key="3">
    <citation type="journal article" date="2010" name="BMC Genomics">
        <title>Transcriptome sequencing and comparative analysis of cucumber flowers with different sex types.</title>
        <authorList>
            <person name="Guo S."/>
            <person name="Zheng Y."/>
            <person name="Joung J.G."/>
            <person name="Liu S."/>
            <person name="Zhang Z."/>
            <person name="Crasta O.R."/>
            <person name="Sobral B.W."/>
            <person name="Xu Y."/>
            <person name="Huang S."/>
            <person name="Fei Z."/>
        </authorList>
    </citation>
    <scope>NUCLEOTIDE SEQUENCE [LARGE SCALE GENOMIC DNA]</scope>
    <source>
        <strain evidence="13">cv. 9930</strain>
    </source>
</reference>
<dbReference type="STRING" id="3659.A0A0A0KNY8"/>
<comment type="cofactor">
    <cofactor evidence="8">
        <name>Ca(2+)</name>
        <dbReference type="ChEBI" id="CHEBI:29108"/>
    </cofactor>
    <text evidence="8">Can bind about 5 Ca(2+) ions per subunit.</text>
</comment>
<feature type="binding site" evidence="8">
    <location>
        <position position="193"/>
    </location>
    <ligand>
        <name>Ca(2+)</name>
        <dbReference type="ChEBI" id="CHEBI:29108"/>
        <label>2</label>
    </ligand>
</feature>
<accession>A0A0A0KNY8</accession>
<keyword evidence="13" id="KW-1185">Reference proteome</keyword>
<dbReference type="InterPro" id="IPR024079">
    <property type="entry name" value="MetalloPept_cat_dom_sf"/>
</dbReference>
<evidence type="ECO:0000259" key="11">
    <source>
        <dbReference type="SMART" id="SM00235"/>
    </source>
</evidence>
<evidence type="ECO:0000256" key="10">
    <source>
        <dbReference type="SAM" id="SignalP"/>
    </source>
</evidence>
<name>A0A0A0KNY8_CUCSA</name>
<comment type="cofactor">
    <cofactor evidence="8">
        <name>Zn(2+)</name>
        <dbReference type="ChEBI" id="CHEBI:29105"/>
    </cofactor>
    <text evidence="8">Binds 2 Zn(2+) ions per subunit.</text>
</comment>
<keyword evidence="2" id="KW-0645">Protease</keyword>
<dbReference type="OMA" id="WSKFEIT"/>
<feature type="short sequence motif" description="Cysteine switch" evidence="9">
    <location>
        <begin position="110"/>
        <end position="117"/>
    </location>
</feature>
<evidence type="ECO:0000256" key="4">
    <source>
        <dbReference type="ARBA" id="ARBA00022801"/>
    </source>
</evidence>
<feature type="binding site" evidence="8">
    <location>
        <position position="205"/>
    </location>
    <ligand>
        <name>Zn(2+)</name>
        <dbReference type="ChEBI" id="CHEBI:29105"/>
        <label>1</label>
    </ligand>
</feature>
<feature type="binding site" evidence="8">
    <location>
        <position position="270"/>
    </location>
    <ligand>
        <name>Zn(2+)</name>
        <dbReference type="ChEBI" id="CHEBI:29105"/>
        <label>2</label>
        <note>catalytic</note>
    </ligand>
</feature>
<organism evidence="12 13">
    <name type="scientific">Cucumis sativus</name>
    <name type="common">Cucumber</name>
    <dbReference type="NCBI Taxonomy" id="3659"/>
    <lineage>
        <taxon>Eukaryota</taxon>
        <taxon>Viridiplantae</taxon>
        <taxon>Streptophyta</taxon>
        <taxon>Embryophyta</taxon>
        <taxon>Tracheophyta</taxon>
        <taxon>Spermatophyta</taxon>
        <taxon>Magnoliopsida</taxon>
        <taxon>eudicotyledons</taxon>
        <taxon>Gunneridae</taxon>
        <taxon>Pentapetalae</taxon>
        <taxon>rosids</taxon>
        <taxon>fabids</taxon>
        <taxon>Cucurbitales</taxon>
        <taxon>Cucurbitaceae</taxon>
        <taxon>Benincaseae</taxon>
        <taxon>Cucumis</taxon>
    </lineage>
</organism>
<evidence type="ECO:0000256" key="6">
    <source>
        <dbReference type="ARBA" id="ARBA00023049"/>
    </source>
</evidence>
<evidence type="ECO:0000256" key="8">
    <source>
        <dbReference type="PIRSR" id="PIRSR621190-2"/>
    </source>
</evidence>
<evidence type="ECO:0000256" key="5">
    <source>
        <dbReference type="ARBA" id="ARBA00022833"/>
    </source>
</evidence>
<dbReference type="SUPFAM" id="SSF55486">
    <property type="entry name" value="Metalloproteases ('zincins'), catalytic domain"/>
    <property type="match status" value="1"/>
</dbReference>
<evidence type="ECO:0000256" key="7">
    <source>
        <dbReference type="PIRSR" id="PIRSR621190-1"/>
    </source>
</evidence>
<dbReference type="PRINTS" id="PR00138">
    <property type="entry name" value="MATRIXIN"/>
</dbReference>
<dbReference type="InterPro" id="IPR021190">
    <property type="entry name" value="Pept_M10A"/>
</dbReference>
<dbReference type="InterPro" id="IPR001818">
    <property type="entry name" value="Pept_M10_metallopeptidase"/>
</dbReference>
<proteinExistence type="inferred from homology"/>
<keyword evidence="10" id="KW-0732">Signal</keyword>
<evidence type="ECO:0000256" key="9">
    <source>
        <dbReference type="PIRSR" id="PIRSR621190-5"/>
    </source>
</evidence>
<feature type="binding site" evidence="8">
    <location>
        <position position="210"/>
    </location>
    <ligand>
        <name>Ca(2+)</name>
        <dbReference type="ChEBI" id="CHEBI:29108"/>
        <label>3</label>
    </ligand>
</feature>
<feature type="binding site" evidence="8">
    <location>
        <position position="230"/>
    </location>
    <ligand>
        <name>Ca(2+)</name>
        <dbReference type="ChEBI" id="CHEBI:29108"/>
        <label>3</label>
    </ligand>
</feature>
<protein>
    <recommendedName>
        <fullName evidence="11">Peptidase metallopeptidase domain-containing protein</fullName>
    </recommendedName>
</protein>
<feature type="binding site" evidence="8">
    <location>
        <position position="256"/>
    </location>
    <ligand>
        <name>Zn(2+)</name>
        <dbReference type="ChEBI" id="CHEBI:29105"/>
        <label>2</label>
        <note>catalytic</note>
    </ligand>
</feature>
<feature type="binding site" evidence="8">
    <location>
        <position position="218"/>
    </location>
    <ligand>
        <name>Zn(2+)</name>
        <dbReference type="ChEBI" id="CHEBI:29105"/>
        <label>1</label>
    </ligand>
</feature>
<dbReference type="InterPro" id="IPR036365">
    <property type="entry name" value="PGBD-like_sf"/>
</dbReference>
<feature type="active site" evidence="7">
    <location>
        <position position="253"/>
    </location>
</feature>
<reference evidence="12 13" key="1">
    <citation type="journal article" date="2009" name="Nat. Genet.">
        <title>The genome of the cucumber, Cucumis sativus L.</title>
        <authorList>
            <person name="Huang S."/>
            <person name="Li R."/>
            <person name="Zhang Z."/>
            <person name="Li L."/>
            <person name="Gu X."/>
            <person name="Fan W."/>
            <person name="Lucas W.J."/>
            <person name="Wang X."/>
            <person name="Xie B."/>
            <person name="Ni P."/>
            <person name="Ren Y."/>
            <person name="Zhu H."/>
            <person name="Li J."/>
            <person name="Lin K."/>
            <person name="Jin W."/>
            <person name="Fei Z."/>
            <person name="Li G."/>
            <person name="Staub J."/>
            <person name="Kilian A."/>
            <person name="van der Vossen E.A."/>
            <person name="Wu Y."/>
            <person name="Guo J."/>
            <person name="He J."/>
            <person name="Jia Z."/>
            <person name="Ren Y."/>
            <person name="Tian G."/>
            <person name="Lu Y."/>
            <person name="Ruan J."/>
            <person name="Qian W."/>
            <person name="Wang M."/>
            <person name="Huang Q."/>
            <person name="Li B."/>
            <person name="Xuan Z."/>
            <person name="Cao J."/>
            <person name="Asan"/>
            <person name="Wu Z."/>
            <person name="Zhang J."/>
            <person name="Cai Q."/>
            <person name="Bai Y."/>
            <person name="Zhao B."/>
            <person name="Han Y."/>
            <person name="Li Y."/>
            <person name="Li X."/>
            <person name="Wang S."/>
            <person name="Shi Q."/>
            <person name="Liu S."/>
            <person name="Cho W.K."/>
            <person name="Kim J.Y."/>
            <person name="Xu Y."/>
            <person name="Heller-Uszynska K."/>
            <person name="Miao H."/>
            <person name="Cheng Z."/>
            <person name="Zhang S."/>
            <person name="Wu J."/>
            <person name="Yang Y."/>
            <person name="Kang H."/>
            <person name="Li M."/>
            <person name="Liang H."/>
            <person name="Ren X."/>
            <person name="Shi Z."/>
            <person name="Wen M."/>
            <person name="Jian M."/>
            <person name="Yang H."/>
            <person name="Zhang G."/>
            <person name="Yang Z."/>
            <person name="Chen R."/>
            <person name="Liu S."/>
            <person name="Li J."/>
            <person name="Ma L."/>
            <person name="Liu H."/>
            <person name="Zhou Y."/>
            <person name="Zhao J."/>
            <person name="Fang X."/>
            <person name="Li G."/>
            <person name="Fang L."/>
            <person name="Li Y."/>
            <person name="Liu D."/>
            <person name="Zheng H."/>
            <person name="Zhang Y."/>
            <person name="Qin N."/>
            <person name="Li Z."/>
            <person name="Yang G."/>
            <person name="Yang S."/>
            <person name="Bolund L."/>
            <person name="Kristiansen K."/>
            <person name="Zheng H."/>
            <person name="Li S."/>
            <person name="Zhang X."/>
            <person name="Yang H."/>
            <person name="Wang J."/>
            <person name="Sun R."/>
            <person name="Zhang B."/>
            <person name="Jiang S."/>
            <person name="Wang J."/>
            <person name="Du Y."/>
            <person name="Li S."/>
        </authorList>
    </citation>
    <scope>NUCLEOTIDE SEQUENCE [LARGE SCALE GENOMIC DNA]</scope>
    <source>
        <strain evidence="13">cv. 9930</strain>
    </source>
</reference>
<dbReference type="GO" id="GO:0008270">
    <property type="term" value="F:zinc ion binding"/>
    <property type="evidence" value="ECO:0007669"/>
    <property type="project" value="InterPro"/>
</dbReference>
<evidence type="ECO:0000256" key="3">
    <source>
        <dbReference type="ARBA" id="ARBA00022723"/>
    </source>
</evidence>
<dbReference type="GO" id="GO:0004222">
    <property type="term" value="F:metalloendopeptidase activity"/>
    <property type="evidence" value="ECO:0000318"/>
    <property type="project" value="GO_Central"/>
</dbReference>
<evidence type="ECO:0000256" key="1">
    <source>
        <dbReference type="ARBA" id="ARBA00009614"/>
    </source>
</evidence>
<feature type="binding site" evidence="8">
    <location>
        <position position="262"/>
    </location>
    <ligand>
        <name>Zn(2+)</name>
        <dbReference type="ChEBI" id="CHEBI:29105"/>
        <label>2</label>
        <note>catalytic</note>
    </ligand>
</feature>